<dbReference type="STRING" id="56646.A0A2L2SVK4"/>
<organism evidence="2 3">
    <name type="scientific">Fusarium venenatum</name>
    <dbReference type="NCBI Taxonomy" id="56646"/>
    <lineage>
        <taxon>Eukaryota</taxon>
        <taxon>Fungi</taxon>
        <taxon>Dikarya</taxon>
        <taxon>Ascomycota</taxon>
        <taxon>Pezizomycotina</taxon>
        <taxon>Sordariomycetes</taxon>
        <taxon>Hypocreomycetidae</taxon>
        <taxon>Hypocreales</taxon>
        <taxon>Nectriaceae</taxon>
        <taxon>Fusarium</taxon>
    </lineage>
</organism>
<feature type="domain" description="Heterokaryon incompatibility" evidence="1">
    <location>
        <begin position="198"/>
        <end position="352"/>
    </location>
</feature>
<reference evidence="3" key="1">
    <citation type="submission" date="2014-10" db="EMBL/GenBank/DDBJ databases">
        <authorList>
            <person name="King R."/>
        </authorList>
    </citation>
    <scope>NUCLEOTIDE SEQUENCE [LARGE SCALE GENOMIC DNA]</scope>
    <source>
        <strain evidence="3">A3/5</strain>
    </source>
</reference>
<dbReference type="PANTHER" id="PTHR33112:SF12">
    <property type="entry name" value="HETEROKARYON INCOMPATIBILITY DOMAIN-CONTAINING PROTEIN"/>
    <property type="match status" value="1"/>
</dbReference>
<evidence type="ECO:0000313" key="2">
    <source>
        <dbReference type="EMBL" id="CEI39765.1"/>
    </source>
</evidence>
<dbReference type="AlphaFoldDB" id="A0A2L2SVK4"/>
<protein>
    <recommendedName>
        <fullName evidence="1">Heterokaryon incompatibility domain-containing protein</fullName>
    </recommendedName>
</protein>
<evidence type="ECO:0000313" key="3">
    <source>
        <dbReference type="Proteomes" id="UP000245910"/>
    </source>
</evidence>
<proteinExistence type="predicted"/>
<evidence type="ECO:0000259" key="1">
    <source>
        <dbReference type="Pfam" id="PF06985"/>
    </source>
</evidence>
<dbReference type="EMBL" id="LN649232">
    <property type="protein sequence ID" value="CEI39765.1"/>
    <property type="molecule type" value="Genomic_DNA"/>
</dbReference>
<name>A0A2L2SVK4_9HYPO</name>
<dbReference type="OrthoDB" id="5135333at2759"/>
<dbReference type="Proteomes" id="UP000245910">
    <property type="component" value="Chromosome IIII"/>
</dbReference>
<dbReference type="InterPro" id="IPR010730">
    <property type="entry name" value="HET"/>
</dbReference>
<keyword evidence="3" id="KW-1185">Reference proteome</keyword>
<dbReference type="PANTHER" id="PTHR33112">
    <property type="entry name" value="DOMAIN PROTEIN, PUTATIVE-RELATED"/>
    <property type="match status" value="1"/>
</dbReference>
<sequence length="805" mass="92305">MSSPAEFVAVENVKNTQDDEQPIPATECDMCSKILQVFHGPAYLGKENEDVQVIRLGKIALLLEVKCPHTTWLRDKDFVNGPVPCYETHDLLFHRWARHPRGFFGVSYRRNDCPNWSITHSSELVFRPEIPEHPGTVRILDESWIDINLVKEWPSRCIQIHGERCNKTVGDVPPFKPGLLIDVIQGCIAECQEARPRFITLSYTWGESKNLRVAKSNLEELQKPGALRSKSIAMQLPATILGAIELTRAMDVRWLWVDSLCVPQDDDISLQRDLAAMHLIYATSFLTIIAADGEDAEYGLRGLRGISKPRVIDQRVEPLAQGERLVYWPREWSGKDGTKGLMYHHRMWTSQEHHFSKRRLIFENGQATWQCNHAEWTEDHLYNPEHERIQKKPTEGYIGHEAYLKVPSLDRLSDLVGGFNWKTLRLGEDVYNAFSGYNTYLNSIFPHGLVYGHPELFFDISLCWKPSGCVRRRTVSARYIGDPLRTGLPSWSWMGWEGQIQFPDDGEGEINILGEMGFTEAVTDWYAMEYPGSSQKQPIHSQWSQCRNAPAGSMNEVWRCEEFKPPGIDYNKMRVQDDYSIEPESMPKEIPHHIYHCSLGGTPVSTARWYPVPLNLDKSDESEAGLHSGFQYLWCQTFRAYLTVTQDIIASNVDQKFHLLKGQSGIVVGALLLHDEDDGKLFQQETRVELIAIAKGWTVVLSCYGAYNSMENEIETESESEDEKTVTESLNNLQMEECDVPRILKQDPIPWMETWNDAKMDKQDCYHVLWIEWKDGVAYRKSSGFVLEEEWEKVAEANKVDITLG</sequence>
<accession>A0A2L2SVK4</accession>
<dbReference type="Pfam" id="PF06985">
    <property type="entry name" value="HET"/>
    <property type="match status" value="1"/>
</dbReference>